<sequence>MRRTSCNLVSSPPLPSTKWSALHPPDFSHPDASCPQATLRLDAIVFGHTMQRGSPQLPSPPTSTPTSVSSTDVCRHRKTGLLSGEEVVLSSSTSQSLLSRTPSFLQSIAPLSHSTPLHLTPPLHCTALHYTDGAQSRRRDRLSRGSLHECSIRIRILIRSRTHTSPAGLQHSTCLQSVQRTTSPSSIQQEAFLRFRQVVDMPDTCLNIPPYITY</sequence>
<accession>A0ABR4Q7L1</accession>
<gene>
    <name evidence="2" type="ORF">TcWFU_008851</name>
</gene>
<name>A0ABR4Q7L1_9CEST</name>
<protein>
    <submittedName>
        <fullName evidence="2">Uncharacterized protein</fullName>
    </submittedName>
</protein>
<dbReference type="Proteomes" id="UP001651158">
    <property type="component" value="Unassembled WGS sequence"/>
</dbReference>
<proteinExistence type="predicted"/>
<feature type="region of interest" description="Disordered" evidence="1">
    <location>
        <begin position="50"/>
        <end position="73"/>
    </location>
</feature>
<feature type="region of interest" description="Disordered" evidence="1">
    <location>
        <begin position="1"/>
        <end position="22"/>
    </location>
</feature>
<organism evidence="2 3">
    <name type="scientific">Taenia crassiceps</name>
    <dbReference type="NCBI Taxonomy" id="6207"/>
    <lineage>
        <taxon>Eukaryota</taxon>
        <taxon>Metazoa</taxon>
        <taxon>Spiralia</taxon>
        <taxon>Lophotrochozoa</taxon>
        <taxon>Platyhelminthes</taxon>
        <taxon>Cestoda</taxon>
        <taxon>Eucestoda</taxon>
        <taxon>Cyclophyllidea</taxon>
        <taxon>Taeniidae</taxon>
        <taxon>Taenia</taxon>
    </lineage>
</organism>
<dbReference type="EMBL" id="JAKROA010000008">
    <property type="protein sequence ID" value="KAL5105562.1"/>
    <property type="molecule type" value="Genomic_DNA"/>
</dbReference>
<evidence type="ECO:0000313" key="2">
    <source>
        <dbReference type="EMBL" id="KAL5105562.1"/>
    </source>
</evidence>
<evidence type="ECO:0000313" key="3">
    <source>
        <dbReference type="Proteomes" id="UP001651158"/>
    </source>
</evidence>
<evidence type="ECO:0000256" key="1">
    <source>
        <dbReference type="SAM" id="MobiDB-lite"/>
    </source>
</evidence>
<feature type="compositionally biased region" description="Polar residues" evidence="1">
    <location>
        <begin position="1"/>
        <end position="10"/>
    </location>
</feature>
<comment type="caution">
    <text evidence="2">The sequence shown here is derived from an EMBL/GenBank/DDBJ whole genome shotgun (WGS) entry which is preliminary data.</text>
</comment>
<keyword evidence="3" id="KW-1185">Reference proteome</keyword>
<reference evidence="2 3" key="1">
    <citation type="journal article" date="2022" name="Front. Cell. Infect. Microbiol.">
        <title>The Genomes of Two Strains of Taenia crassiceps the Animal Model for the Study of Human Cysticercosis.</title>
        <authorList>
            <person name="Bobes R.J."/>
            <person name="Estrada K."/>
            <person name="Rios-Valencia D.G."/>
            <person name="Calderon-Gallegos A."/>
            <person name="de la Torre P."/>
            <person name="Carrero J.C."/>
            <person name="Sanchez-Flores A."/>
            <person name="Laclette J.P."/>
        </authorList>
    </citation>
    <scope>NUCLEOTIDE SEQUENCE [LARGE SCALE GENOMIC DNA]</scope>
    <source>
        <strain evidence="2">WFUcys</strain>
    </source>
</reference>